<evidence type="ECO:0000256" key="9">
    <source>
        <dbReference type="ARBA" id="ARBA00047863"/>
    </source>
</evidence>
<keyword evidence="5 17" id="KW-1133">Transmembrane helix</keyword>
<reference evidence="20" key="1">
    <citation type="submission" date="2017-02" db="UniProtKB">
        <authorList>
            <consortium name="WormBaseParasite"/>
        </authorList>
    </citation>
    <scope>IDENTIFICATION</scope>
</reference>
<dbReference type="GO" id="GO:0012505">
    <property type="term" value="C:endomembrane system"/>
    <property type="evidence" value="ECO:0007669"/>
    <property type="project" value="UniProtKB-SubCell"/>
</dbReference>
<evidence type="ECO:0000256" key="13">
    <source>
        <dbReference type="ARBA" id="ARBA00049221"/>
    </source>
</evidence>
<comment type="catalytic activity">
    <reaction evidence="11">
        <text>12-(9Z-octadecenoyloxy)-octadecanoate + H2O = 12-hydroxyoctadecanoate + (9Z)-octadecenoate + H(+)</text>
        <dbReference type="Rhea" id="RHEA:52060"/>
        <dbReference type="ChEBI" id="CHEBI:15377"/>
        <dbReference type="ChEBI" id="CHEBI:15378"/>
        <dbReference type="ChEBI" id="CHEBI:30823"/>
        <dbReference type="ChEBI" id="CHEBI:84201"/>
        <dbReference type="ChEBI" id="CHEBI:136302"/>
    </reaction>
    <physiologicalReaction direction="left-to-right" evidence="11">
        <dbReference type="Rhea" id="RHEA:52061"/>
    </physiologicalReaction>
</comment>
<comment type="catalytic activity">
    <reaction evidence="1">
        <text>9-(9Z-hexadecenoyloxy)-octadecanoate + H2O = (9Z)-hexadecenoate + 9-hydroxy-octadecanoate + H(+)</text>
        <dbReference type="Rhea" id="RHEA:52068"/>
        <dbReference type="ChEBI" id="CHEBI:15377"/>
        <dbReference type="ChEBI" id="CHEBI:15378"/>
        <dbReference type="ChEBI" id="CHEBI:32372"/>
        <dbReference type="ChEBI" id="CHEBI:136286"/>
        <dbReference type="ChEBI" id="CHEBI:136309"/>
    </reaction>
    <physiologicalReaction direction="left-to-right" evidence="1">
        <dbReference type="Rhea" id="RHEA:52069"/>
    </physiologicalReaction>
</comment>
<sequence length="173" mass="19887">MGKVVTLFHLCVLVLYLWGAYQDSQIISGPNLPIKGNFFSRVVWLTTIDLYIQIFYHLYSAYLSTRSASRKHSAKTYHLLSNALVLPASFAVGSLFWGLYLLNPELLIPKGFTNPLQMHSMFNHVIKFLITKSITAFFASNCNAHRLHIVESRKNTEKKRNDHDDIFHMSLHC</sequence>
<evidence type="ECO:0000256" key="1">
    <source>
        <dbReference type="ARBA" id="ARBA00000923"/>
    </source>
</evidence>
<comment type="catalytic activity">
    <reaction evidence="9">
        <text>9-hexadecanoyloxy-octadecanoate + H2O = 9-hydroxy-octadecanoate + hexadecanoate + H(+)</text>
        <dbReference type="Rhea" id="RHEA:52052"/>
        <dbReference type="ChEBI" id="CHEBI:7896"/>
        <dbReference type="ChEBI" id="CHEBI:15377"/>
        <dbReference type="ChEBI" id="CHEBI:15378"/>
        <dbReference type="ChEBI" id="CHEBI:83670"/>
        <dbReference type="ChEBI" id="CHEBI:136286"/>
    </reaction>
    <physiologicalReaction direction="left-to-right" evidence="9">
        <dbReference type="Rhea" id="RHEA:52053"/>
    </physiologicalReaction>
</comment>
<dbReference type="GO" id="GO:0016020">
    <property type="term" value="C:membrane"/>
    <property type="evidence" value="ECO:0007669"/>
    <property type="project" value="InterPro"/>
</dbReference>
<evidence type="ECO:0000256" key="14">
    <source>
        <dbReference type="ARBA" id="ARBA00049296"/>
    </source>
</evidence>
<evidence type="ECO:0000256" key="11">
    <source>
        <dbReference type="ARBA" id="ARBA00048701"/>
    </source>
</evidence>
<evidence type="ECO:0000256" key="7">
    <source>
        <dbReference type="ARBA" id="ARBA00047368"/>
    </source>
</evidence>
<comment type="catalytic activity">
    <reaction evidence="14">
        <text>13-(9Z-octadecenoyloxy)-octadecanoate + H2O = 13-hydroxy-octadecanoate + (9Z)-octadecenoate + H(+)</text>
        <dbReference type="Rhea" id="RHEA:52064"/>
        <dbReference type="ChEBI" id="CHEBI:15377"/>
        <dbReference type="ChEBI" id="CHEBI:15378"/>
        <dbReference type="ChEBI" id="CHEBI:30823"/>
        <dbReference type="ChEBI" id="CHEBI:136303"/>
        <dbReference type="ChEBI" id="CHEBI:136304"/>
    </reaction>
    <physiologicalReaction direction="left-to-right" evidence="14">
        <dbReference type="Rhea" id="RHEA:52065"/>
    </physiologicalReaction>
</comment>
<evidence type="ECO:0000256" key="16">
    <source>
        <dbReference type="ARBA" id="ARBA00049428"/>
    </source>
</evidence>
<comment type="catalytic activity">
    <reaction evidence="8">
        <text>13-octadecanoyloxy-octadecanoate + H2O = 13-hydroxy-octadecanoate + octadecanoate + H(+)</text>
        <dbReference type="Rhea" id="RHEA:52084"/>
        <dbReference type="ChEBI" id="CHEBI:15377"/>
        <dbReference type="ChEBI" id="CHEBI:15378"/>
        <dbReference type="ChEBI" id="CHEBI:25629"/>
        <dbReference type="ChEBI" id="CHEBI:136304"/>
        <dbReference type="ChEBI" id="CHEBI:136335"/>
    </reaction>
    <physiologicalReaction direction="left-to-right" evidence="8">
        <dbReference type="Rhea" id="RHEA:52085"/>
    </physiologicalReaction>
</comment>
<keyword evidence="4 17" id="KW-0812">Transmembrane</keyword>
<comment type="similarity">
    <text evidence="3">Belongs to the AIG1 family.</text>
</comment>
<evidence type="ECO:0000256" key="15">
    <source>
        <dbReference type="ARBA" id="ARBA00049322"/>
    </source>
</evidence>
<feature type="transmembrane region" description="Helical" evidence="17">
    <location>
        <begin position="38"/>
        <end position="59"/>
    </location>
</feature>
<feature type="chain" id="PRO_5005893226" evidence="18">
    <location>
        <begin position="23"/>
        <end position="173"/>
    </location>
</feature>
<comment type="catalytic activity">
    <reaction evidence="13">
        <text>9-octadecanoyloxy-octadecanoate + H2O = 9-hydroxy-octadecanoate + octadecanoate + H(+)</text>
        <dbReference type="Rhea" id="RHEA:52096"/>
        <dbReference type="ChEBI" id="CHEBI:15377"/>
        <dbReference type="ChEBI" id="CHEBI:15378"/>
        <dbReference type="ChEBI" id="CHEBI:25629"/>
        <dbReference type="ChEBI" id="CHEBI:136286"/>
        <dbReference type="ChEBI" id="CHEBI:136373"/>
    </reaction>
    <physiologicalReaction direction="left-to-right" evidence="13">
        <dbReference type="Rhea" id="RHEA:52097"/>
    </physiologicalReaction>
</comment>
<evidence type="ECO:0000313" key="20">
    <source>
        <dbReference type="WBParaSite" id="SMUV_0000579701-mRNA-1"/>
    </source>
</evidence>
<dbReference type="PANTHER" id="PTHR10989:SF16">
    <property type="entry name" value="AT02829P-RELATED"/>
    <property type="match status" value="1"/>
</dbReference>
<evidence type="ECO:0000313" key="19">
    <source>
        <dbReference type="Proteomes" id="UP000046393"/>
    </source>
</evidence>
<feature type="transmembrane region" description="Helical" evidence="17">
    <location>
        <begin position="79"/>
        <end position="101"/>
    </location>
</feature>
<evidence type="ECO:0000256" key="17">
    <source>
        <dbReference type="SAM" id="Phobius"/>
    </source>
</evidence>
<accession>A0A0N5AMI9</accession>
<proteinExistence type="inferred from homology"/>
<evidence type="ECO:0000256" key="10">
    <source>
        <dbReference type="ARBA" id="ARBA00048680"/>
    </source>
</evidence>
<feature type="signal peptide" evidence="18">
    <location>
        <begin position="1"/>
        <end position="22"/>
    </location>
</feature>
<evidence type="ECO:0000256" key="18">
    <source>
        <dbReference type="SAM" id="SignalP"/>
    </source>
</evidence>
<dbReference type="WBParaSite" id="SMUV_0000579701-mRNA-1">
    <property type="protein sequence ID" value="SMUV_0000579701-mRNA-1"/>
    <property type="gene ID" value="SMUV_0000579701"/>
</dbReference>
<keyword evidence="18" id="KW-0732">Signal</keyword>
<dbReference type="PANTHER" id="PTHR10989">
    <property type="entry name" value="ANDROGEN-INDUCED PROTEIN 1-RELATED"/>
    <property type="match status" value="1"/>
</dbReference>
<comment type="catalytic activity">
    <reaction evidence="12">
        <text>9-(9Z-octadecenoyloxy)-octadecanoate + H2O = 9-hydroxy-octadecanoate + (9Z)-octadecenoate + H(+)</text>
        <dbReference type="Rhea" id="RHEA:52048"/>
        <dbReference type="ChEBI" id="CHEBI:15377"/>
        <dbReference type="ChEBI" id="CHEBI:15378"/>
        <dbReference type="ChEBI" id="CHEBI:30823"/>
        <dbReference type="ChEBI" id="CHEBI:136282"/>
        <dbReference type="ChEBI" id="CHEBI:136286"/>
    </reaction>
    <physiologicalReaction direction="left-to-right" evidence="12">
        <dbReference type="Rhea" id="RHEA:52049"/>
    </physiologicalReaction>
</comment>
<dbReference type="AlphaFoldDB" id="A0A0N5AMI9"/>
<evidence type="ECO:0000256" key="12">
    <source>
        <dbReference type="ARBA" id="ARBA00048800"/>
    </source>
</evidence>
<evidence type="ECO:0000256" key="6">
    <source>
        <dbReference type="ARBA" id="ARBA00023136"/>
    </source>
</evidence>
<protein>
    <submittedName>
        <fullName evidence="20">Transmembrane protein 147</fullName>
    </submittedName>
</protein>
<evidence type="ECO:0000256" key="4">
    <source>
        <dbReference type="ARBA" id="ARBA00022692"/>
    </source>
</evidence>
<keyword evidence="6 17" id="KW-0472">Membrane</keyword>
<evidence type="ECO:0000256" key="5">
    <source>
        <dbReference type="ARBA" id="ARBA00022989"/>
    </source>
</evidence>
<evidence type="ECO:0000256" key="3">
    <source>
        <dbReference type="ARBA" id="ARBA00009300"/>
    </source>
</evidence>
<keyword evidence="19" id="KW-1185">Reference proteome</keyword>
<dbReference type="Pfam" id="PF04750">
    <property type="entry name" value="Far-17a_AIG1"/>
    <property type="match status" value="1"/>
</dbReference>
<comment type="catalytic activity">
    <reaction evidence="10">
        <text>12-octadecanoyloxy-octadecanoate + H2O = 12-hydroxyoctadecanoate + octadecanoate + H(+)</text>
        <dbReference type="Rhea" id="RHEA:52080"/>
        <dbReference type="ChEBI" id="CHEBI:15377"/>
        <dbReference type="ChEBI" id="CHEBI:15378"/>
        <dbReference type="ChEBI" id="CHEBI:25629"/>
        <dbReference type="ChEBI" id="CHEBI:84201"/>
        <dbReference type="ChEBI" id="CHEBI:136330"/>
    </reaction>
    <physiologicalReaction direction="left-to-right" evidence="10">
        <dbReference type="Rhea" id="RHEA:52081"/>
    </physiologicalReaction>
</comment>
<comment type="catalytic activity">
    <reaction evidence="7">
        <text>12-hexadecanoyloxy-octadecanoate + H2O = 12-hydroxyoctadecanoate + hexadecanoate + H(+)</text>
        <dbReference type="Rhea" id="RHEA:52056"/>
        <dbReference type="ChEBI" id="CHEBI:7896"/>
        <dbReference type="ChEBI" id="CHEBI:15377"/>
        <dbReference type="ChEBI" id="CHEBI:15378"/>
        <dbReference type="ChEBI" id="CHEBI:83677"/>
        <dbReference type="ChEBI" id="CHEBI:84201"/>
    </reaction>
    <physiologicalReaction direction="left-to-right" evidence="7">
        <dbReference type="Rhea" id="RHEA:52057"/>
    </physiologicalReaction>
</comment>
<comment type="catalytic activity">
    <reaction evidence="16">
        <text>12-(9Z-hexadecenoyloxy)-octadecanoate + H2O = 12-hydroxyoctadecanoate + (9Z)-hexadecenoate + H(+)</text>
        <dbReference type="Rhea" id="RHEA:52072"/>
        <dbReference type="ChEBI" id="CHEBI:15377"/>
        <dbReference type="ChEBI" id="CHEBI:15378"/>
        <dbReference type="ChEBI" id="CHEBI:32372"/>
        <dbReference type="ChEBI" id="CHEBI:84201"/>
        <dbReference type="ChEBI" id="CHEBI:136312"/>
    </reaction>
    <physiologicalReaction direction="left-to-right" evidence="16">
        <dbReference type="Rhea" id="RHEA:52073"/>
    </physiologicalReaction>
</comment>
<comment type="catalytic activity">
    <reaction evidence="15">
        <text>13-(9Z-hexadecenoyloxy)-octadecanoate + H2O = 13-hydroxy-octadecanoate + (9Z)-hexadecenoate + H(+)</text>
        <dbReference type="Rhea" id="RHEA:52076"/>
        <dbReference type="ChEBI" id="CHEBI:15377"/>
        <dbReference type="ChEBI" id="CHEBI:15378"/>
        <dbReference type="ChEBI" id="CHEBI:32372"/>
        <dbReference type="ChEBI" id="CHEBI:136304"/>
        <dbReference type="ChEBI" id="CHEBI:136315"/>
    </reaction>
    <physiologicalReaction direction="left-to-right" evidence="15">
        <dbReference type="Rhea" id="RHEA:52077"/>
    </physiologicalReaction>
</comment>
<dbReference type="Proteomes" id="UP000046393">
    <property type="component" value="Unplaced"/>
</dbReference>
<dbReference type="InterPro" id="IPR006838">
    <property type="entry name" value="ADTRP_AIG1"/>
</dbReference>
<evidence type="ECO:0000256" key="2">
    <source>
        <dbReference type="ARBA" id="ARBA00004127"/>
    </source>
</evidence>
<comment type="subcellular location">
    <subcellularLocation>
        <location evidence="2">Endomembrane system</location>
        <topology evidence="2">Multi-pass membrane protein</topology>
    </subcellularLocation>
</comment>
<name>A0A0N5AMI9_9BILA</name>
<organism evidence="19 20">
    <name type="scientific">Syphacia muris</name>
    <dbReference type="NCBI Taxonomy" id="451379"/>
    <lineage>
        <taxon>Eukaryota</taxon>
        <taxon>Metazoa</taxon>
        <taxon>Ecdysozoa</taxon>
        <taxon>Nematoda</taxon>
        <taxon>Chromadorea</taxon>
        <taxon>Rhabditida</taxon>
        <taxon>Spirurina</taxon>
        <taxon>Oxyuridomorpha</taxon>
        <taxon>Oxyuroidea</taxon>
        <taxon>Oxyuridae</taxon>
        <taxon>Syphacia</taxon>
    </lineage>
</organism>
<evidence type="ECO:0000256" key="8">
    <source>
        <dbReference type="ARBA" id="ARBA00047427"/>
    </source>
</evidence>